<dbReference type="InterPro" id="IPR005471">
    <property type="entry name" value="Tscrpt_reg_IclR_N"/>
</dbReference>
<dbReference type="Pfam" id="PF01614">
    <property type="entry name" value="IclR_C"/>
    <property type="match status" value="1"/>
</dbReference>
<organism evidence="6 7">
    <name type="scientific">Mycobacterium adipatum</name>
    <dbReference type="NCBI Taxonomy" id="1682113"/>
    <lineage>
        <taxon>Bacteria</taxon>
        <taxon>Bacillati</taxon>
        <taxon>Actinomycetota</taxon>
        <taxon>Actinomycetes</taxon>
        <taxon>Mycobacteriales</taxon>
        <taxon>Mycobacteriaceae</taxon>
        <taxon>Mycobacterium</taxon>
    </lineage>
</organism>
<evidence type="ECO:0000256" key="2">
    <source>
        <dbReference type="ARBA" id="ARBA00023125"/>
    </source>
</evidence>
<keyword evidence="2" id="KW-0238">DNA-binding</keyword>
<dbReference type="AlphaFoldDB" id="A0A172UWN0"/>
<dbReference type="PROSITE" id="PS51078">
    <property type="entry name" value="ICLR_ED"/>
    <property type="match status" value="1"/>
</dbReference>
<dbReference type="InterPro" id="IPR050707">
    <property type="entry name" value="HTH_MetabolicPath_Reg"/>
</dbReference>
<feature type="domain" description="HTH iclR-type" evidence="4">
    <location>
        <begin position="8"/>
        <end position="69"/>
    </location>
</feature>
<gene>
    <name evidence="6" type="ORF">A7U43_27855</name>
</gene>
<dbReference type="SMART" id="SM00346">
    <property type="entry name" value="HTH_ICLR"/>
    <property type="match status" value="1"/>
</dbReference>
<dbReference type="PROSITE" id="PS51077">
    <property type="entry name" value="HTH_ICLR"/>
    <property type="match status" value="1"/>
</dbReference>
<proteinExistence type="predicted"/>
<dbReference type="InterPro" id="IPR014757">
    <property type="entry name" value="Tscrpt_reg_IclR_C"/>
</dbReference>
<evidence type="ECO:0000256" key="1">
    <source>
        <dbReference type="ARBA" id="ARBA00023015"/>
    </source>
</evidence>
<evidence type="ECO:0000259" key="5">
    <source>
        <dbReference type="PROSITE" id="PS51078"/>
    </source>
</evidence>
<evidence type="ECO:0000313" key="6">
    <source>
        <dbReference type="EMBL" id="ANE83529.1"/>
    </source>
</evidence>
<dbReference type="Proteomes" id="UP000077143">
    <property type="component" value="Plasmid pMYC1"/>
</dbReference>
<dbReference type="RefSeq" id="WP_068004419.1">
    <property type="nucleotide sequence ID" value="NZ_CP015597.1"/>
</dbReference>
<keyword evidence="3" id="KW-0804">Transcription</keyword>
<accession>A0A172UWN0</accession>
<dbReference type="PANTHER" id="PTHR30136:SF24">
    <property type="entry name" value="HTH-TYPE TRANSCRIPTIONAL REPRESSOR ALLR"/>
    <property type="match status" value="1"/>
</dbReference>
<dbReference type="SUPFAM" id="SSF55781">
    <property type="entry name" value="GAF domain-like"/>
    <property type="match status" value="1"/>
</dbReference>
<reference evidence="6 7" key="1">
    <citation type="submission" date="2016-05" db="EMBL/GenBank/DDBJ databases">
        <title>Complete genome sequence of a phthalic acid esters degrading Mycobacterium sp. YC-RL4.</title>
        <authorList>
            <person name="Ren L."/>
            <person name="Fan S."/>
            <person name="Ruth N."/>
            <person name="Jia Y."/>
            <person name="Wang J."/>
            <person name="Qiao C."/>
        </authorList>
    </citation>
    <scope>NUCLEOTIDE SEQUENCE [LARGE SCALE GENOMIC DNA]</scope>
    <source>
        <strain evidence="6 7">YC-RL4</strain>
        <plasmid evidence="7">pmyc1</plasmid>
    </source>
</reference>
<keyword evidence="6" id="KW-0614">Plasmid</keyword>
<sequence>MARSTSGESVMERVLRIIEAFDVSTPVLTVSDIARRADLPVATAHRLVNELIELRMLERDGERRIRIGLRMWELASRSSRVVRLRDVAMPFMEDLHAVVRQHTQLGVLDGDEVLHIERLSAPGSMANATYVAGRLAVHACSAGLVLLAFGPEDVRERLLARPLRRYTPATVTDPQQLRQIFADIRTQGHFLADRMCIPNAVGAAAPIFDANGDILAALTIVVPSDANRIVGHIPALMTAARGISRAVGMAGFSLMLPMASDAKFLAIHRNSRP</sequence>
<dbReference type="SUPFAM" id="SSF46785">
    <property type="entry name" value="Winged helix' DNA-binding domain"/>
    <property type="match status" value="1"/>
</dbReference>
<geneLocation type="plasmid" evidence="7">
    <name>pmyc1</name>
</geneLocation>
<dbReference type="Gene3D" id="3.30.450.40">
    <property type="match status" value="1"/>
</dbReference>
<dbReference type="InterPro" id="IPR036388">
    <property type="entry name" value="WH-like_DNA-bd_sf"/>
</dbReference>
<dbReference type="Gene3D" id="1.10.10.10">
    <property type="entry name" value="Winged helix-like DNA-binding domain superfamily/Winged helix DNA-binding domain"/>
    <property type="match status" value="1"/>
</dbReference>
<keyword evidence="7" id="KW-1185">Reference proteome</keyword>
<dbReference type="KEGG" id="madi:A7U43_27855"/>
<dbReference type="InterPro" id="IPR036390">
    <property type="entry name" value="WH_DNA-bd_sf"/>
</dbReference>
<dbReference type="InterPro" id="IPR029016">
    <property type="entry name" value="GAF-like_dom_sf"/>
</dbReference>
<dbReference type="GO" id="GO:0003700">
    <property type="term" value="F:DNA-binding transcription factor activity"/>
    <property type="evidence" value="ECO:0007669"/>
    <property type="project" value="TreeGrafter"/>
</dbReference>
<dbReference type="OrthoDB" id="60629at2"/>
<dbReference type="GO" id="GO:0045892">
    <property type="term" value="P:negative regulation of DNA-templated transcription"/>
    <property type="evidence" value="ECO:0007669"/>
    <property type="project" value="TreeGrafter"/>
</dbReference>
<dbReference type="Pfam" id="PF09339">
    <property type="entry name" value="HTH_IclR"/>
    <property type="match status" value="1"/>
</dbReference>
<name>A0A172UWN0_9MYCO</name>
<evidence type="ECO:0000256" key="3">
    <source>
        <dbReference type="ARBA" id="ARBA00023163"/>
    </source>
</evidence>
<dbReference type="EMBL" id="CP015597">
    <property type="protein sequence ID" value="ANE83529.1"/>
    <property type="molecule type" value="Genomic_DNA"/>
</dbReference>
<evidence type="ECO:0000259" key="4">
    <source>
        <dbReference type="PROSITE" id="PS51077"/>
    </source>
</evidence>
<feature type="domain" description="IclR-ED" evidence="5">
    <location>
        <begin position="70"/>
        <end position="249"/>
    </location>
</feature>
<keyword evidence="1" id="KW-0805">Transcription regulation</keyword>
<dbReference type="PANTHER" id="PTHR30136">
    <property type="entry name" value="HELIX-TURN-HELIX TRANSCRIPTIONAL REGULATOR, ICLR FAMILY"/>
    <property type="match status" value="1"/>
</dbReference>
<dbReference type="GO" id="GO:0003677">
    <property type="term" value="F:DNA binding"/>
    <property type="evidence" value="ECO:0007669"/>
    <property type="project" value="UniProtKB-KW"/>
</dbReference>
<protein>
    <submittedName>
        <fullName evidence="6">IclR family transcriptional regulator</fullName>
    </submittedName>
</protein>
<evidence type="ECO:0000313" key="7">
    <source>
        <dbReference type="Proteomes" id="UP000077143"/>
    </source>
</evidence>